<dbReference type="OrthoDB" id="529131at2"/>
<name>A0A2P8VJZ5_9ENTR</name>
<keyword evidence="2" id="KW-1185">Reference proteome</keyword>
<sequence>MSHAKASLVFASSAQYWDDRYRLQGNSGAGSYGRLAQFKAEVINRFVEHQSVNSVMEFGCGDGNQLSLARYPRYVGYDVAESALELCRTRFADDASKTFSLAPSWQGEEAELVLSLDVIYHLVEDEVFERYMTTLFRAATRFVIVYASNDEGLNRLLGSHVKHVRHRKFTDWIAANIAAPWRLMGFVPNIYPFNRHDQENTSFADFYIFSKGHQ</sequence>
<dbReference type="Proteomes" id="UP000240212">
    <property type="component" value="Unassembled WGS sequence"/>
</dbReference>
<accession>A0A2P8VJZ5</accession>
<evidence type="ECO:0008006" key="3">
    <source>
        <dbReference type="Google" id="ProtNLM"/>
    </source>
</evidence>
<dbReference type="InterPro" id="IPR029063">
    <property type="entry name" value="SAM-dependent_MTases_sf"/>
</dbReference>
<reference evidence="1 2" key="1">
    <citation type="submission" date="2018-03" db="EMBL/GenBank/DDBJ databases">
        <title>Draft genome sequence of the first documented clinical Siccibacter turicensis isolate in Austria.</title>
        <authorList>
            <person name="Lepuschitz S."/>
            <person name="Pekard-Amenitsch S."/>
            <person name="Haunold R."/>
            <person name="Schill S."/>
            <person name="Mach R."/>
            <person name="Allerberger F."/>
            <person name="Ruppitsch W."/>
            <person name="Forsythe S.J."/>
        </authorList>
    </citation>
    <scope>NUCLEOTIDE SEQUENCE [LARGE SCALE GENOMIC DNA]</scope>
    <source>
        <strain evidence="1 2">6100069499-17</strain>
    </source>
</reference>
<dbReference type="AlphaFoldDB" id="A0A2P8VJZ5"/>
<comment type="caution">
    <text evidence="1">The sequence shown here is derived from an EMBL/GenBank/DDBJ whole genome shotgun (WGS) entry which is preliminary data.</text>
</comment>
<dbReference type="RefSeq" id="WP_106877445.1">
    <property type="nucleotide sequence ID" value="NZ_PYEP01000004.1"/>
</dbReference>
<proteinExistence type="predicted"/>
<dbReference type="Gene3D" id="3.40.50.150">
    <property type="entry name" value="Vaccinia Virus protein VP39"/>
    <property type="match status" value="1"/>
</dbReference>
<dbReference type="SUPFAM" id="SSF53335">
    <property type="entry name" value="S-adenosyl-L-methionine-dependent methyltransferases"/>
    <property type="match status" value="1"/>
</dbReference>
<protein>
    <recommendedName>
        <fullName evidence="3">Class I SAM-dependent methyltransferase</fullName>
    </recommendedName>
</protein>
<evidence type="ECO:0000313" key="1">
    <source>
        <dbReference type="EMBL" id="PSN07867.1"/>
    </source>
</evidence>
<evidence type="ECO:0000313" key="2">
    <source>
        <dbReference type="Proteomes" id="UP000240212"/>
    </source>
</evidence>
<dbReference type="EMBL" id="PYEP01000004">
    <property type="protein sequence ID" value="PSN07867.1"/>
    <property type="molecule type" value="Genomic_DNA"/>
</dbReference>
<organism evidence="1 2">
    <name type="scientific">Siccibacter turicensis</name>
    <dbReference type="NCBI Taxonomy" id="357233"/>
    <lineage>
        <taxon>Bacteria</taxon>
        <taxon>Pseudomonadati</taxon>
        <taxon>Pseudomonadota</taxon>
        <taxon>Gammaproteobacteria</taxon>
        <taxon>Enterobacterales</taxon>
        <taxon>Enterobacteriaceae</taxon>
        <taxon>Siccibacter</taxon>
    </lineage>
</organism>
<gene>
    <name evidence="1" type="ORF">C7G83_12200</name>
</gene>